<keyword evidence="2" id="KW-0813">Transport</keyword>
<gene>
    <name evidence="7" type="ORF">X797_010672</name>
</gene>
<evidence type="ECO:0000256" key="6">
    <source>
        <dbReference type="SAM" id="Phobius"/>
    </source>
</evidence>
<dbReference type="GO" id="GO:0022857">
    <property type="term" value="F:transmembrane transporter activity"/>
    <property type="evidence" value="ECO:0007669"/>
    <property type="project" value="InterPro"/>
</dbReference>
<evidence type="ECO:0000313" key="8">
    <source>
        <dbReference type="Proteomes" id="UP000030151"/>
    </source>
</evidence>
<keyword evidence="5 6" id="KW-0472">Membrane</keyword>
<dbReference type="PANTHER" id="PTHR23501:SF109">
    <property type="entry name" value="MAJOR FACILITATOR SUPERFAMILY (MFS) PROFILE DOMAIN-CONTAINING PROTEIN-RELATED"/>
    <property type="match status" value="1"/>
</dbReference>
<proteinExistence type="predicted"/>
<evidence type="ECO:0000256" key="2">
    <source>
        <dbReference type="ARBA" id="ARBA00022448"/>
    </source>
</evidence>
<evidence type="ECO:0000256" key="4">
    <source>
        <dbReference type="ARBA" id="ARBA00022989"/>
    </source>
</evidence>
<accession>A0A014MXU6</accession>
<dbReference type="PANTHER" id="PTHR23501">
    <property type="entry name" value="MAJOR FACILITATOR SUPERFAMILY"/>
    <property type="match status" value="1"/>
</dbReference>
<organism evidence="7 8">
    <name type="scientific">Metarhizium robertsii</name>
    <dbReference type="NCBI Taxonomy" id="568076"/>
    <lineage>
        <taxon>Eukaryota</taxon>
        <taxon>Fungi</taxon>
        <taxon>Dikarya</taxon>
        <taxon>Ascomycota</taxon>
        <taxon>Pezizomycotina</taxon>
        <taxon>Sordariomycetes</taxon>
        <taxon>Hypocreomycetidae</taxon>
        <taxon>Hypocreales</taxon>
        <taxon>Clavicipitaceae</taxon>
        <taxon>Metarhizium</taxon>
    </lineage>
</organism>
<comment type="subcellular location">
    <subcellularLocation>
        <location evidence="1">Membrane</location>
        <topology evidence="1">Multi-pass membrane protein</topology>
    </subcellularLocation>
</comment>
<name>A0A014MXU6_9HYPO</name>
<dbReference type="AlphaFoldDB" id="A0A014MXU6"/>
<protein>
    <submittedName>
        <fullName evidence="7">MFS transporter</fullName>
    </submittedName>
</protein>
<dbReference type="InterPro" id="IPR010573">
    <property type="entry name" value="MFS_Str1/Tri12-like"/>
</dbReference>
<feature type="transmembrane region" description="Helical" evidence="6">
    <location>
        <begin position="38"/>
        <end position="59"/>
    </location>
</feature>
<sequence>MILGDISGTVALVGTVFAYHPPRQVYIDRTKKDILLELDYVGLFMYTASISLLFLGLGWPGSGVPRNSAKVIALIVTGGVILILTAVSDFSGISKRPLFAPRLFRNFRGYASLLIVNFASGARSSLIKGYYAEPGIPSY</sequence>
<dbReference type="HOGENOM" id="CLU_1907193_0_0_1"/>
<dbReference type="GO" id="GO:0005886">
    <property type="term" value="C:plasma membrane"/>
    <property type="evidence" value="ECO:0007669"/>
    <property type="project" value="TreeGrafter"/>
</dbReference>
<evidence type="ECO:0000256" key="1">
    <source>
        <dbReference type="ARBA" id="ARBA00004141"/>
    </source>
</evidence>
<comment type="caution">
    <text evidence="7">The sequence shown here is derived from an EMBL/GenBank/DDBJ whole genome shotgun (WGS) entry which is preliminary data.</text>
</comment>
<evidence type="ECO:0000313" key="7">
    <source>
        <dbReference type="EMBL" id="EXU96287.1"/>
    </source>
</evidence>
<dbReference type="OrthoDB" id="4161376at2759"/>
<reference evidence="7 8" key="1">
    <citation type="submission" date="2014-02" db="EMBL/GenBank/DDBJ databases">
        <title>The genome sequence of the entomopathogenic fungus Metarhizium robertsii ARSEF 2575.</title>
        <authorList>
            <person name="Giuliano Garisto Donzelli B."/>
            <person name="Roe B.A."/>
            <person name="Macmil S.L."/>
            <person name="Krasnoff S.B."/>
            <person name="Gibson D.M."/>
        </authorList>
    </citation>
    <scope>NUCLEOTIDE SEQUENCE [LARGE SCALE GENOMIC DNA]</scope>
    <source>
        <strain evidence="7 8">ARSEF 2575</strain>
    </source>
</reference>
<evidence type="ECO:0000256" key="3">
    <source>
        <dbReference type="ARBA" id="ARBA00022692"/>
    </source>
</evidence>
<dbReference type="Pfam" id="PF06609">
    <property type="entry name" value="TRI12"/>
    <property type="match status" value="1"/>
</dbReference>
<keyword evidence="3 6" id="KW-0812">Transmembrane</keyword>
<dbReference type="EMBL" id="JELW01000052">
    <property type="protein sequence ID" value="EXU96287.1"/>
    <property type="molecule type" value="Genomic_DNA"/>
</dbReference>
<evidence type="ECO:0000256" key="5">
    <source>
        <dbReference type="ARBA" id="ARBA00023136"/>
    </source>
</evidence>
<keyword evidence="4 6" id="KW-1133">Transmembrane helix</keyword>
<dbReference type="Proteomes" id="UP000030151">
    <property type="component" value="Unassembled WGS sequence"/>
</dbReference>
<feature type="transmembrane region" description="Helical" evidence="6">
    <location>
        <begin position="71"/>
        <end position="90"/>
    </location>
</feature>